<accession>K6WUF6</accession>
<reference evidence="2 3" key="1">
    <citation type="submission" date="2012-08" db="EMBL/GenBank/DDBJ databases">
        <title>Whole genome shotgun sequence of Kineosphaera limosa NBRC 100340.</title>
        <authorList>
            <person name="Yoshida I."/>
            <person name="Isaki S."/>
            <person name="Hosoyama A."/>
            <person name="Tsuchikane K."/>
            <person name="Katsumata H."/>
            <person name="Ando Y."/>
            <person name="Ohji S."/>
            <person name="Hamada M."/>
            <person name="Tamura T."/>
            <person name="Yamazoe A."/>
            <person name="Yamazaki S."/>
            <person name="Fujita N."/>
        </authorList>
    </citation>
    <scope>NUCLEOTIDE SEQUENCE [LARGE SCALE GENOMIC DNA]</scope>
    <source>
        <strain evidence="2 3">NBRC 100340</strain>
    </source>
</reference>
<dbReference type="Proteomes" id="UP000008366">
    <property type="component" value="Unassembled WGS sequence"/>
</dbReference>
<dbReference type="STRING" id="1184609.KILIM_025_00640"/>
<keyword evidence="3" id="KW-1185">Reference proteome</keyword>
<dbReference type="AlphaFoldDB" id="K6WUF6"/>
<proteinExistence type="predicted"/>
<organism evidence="2 3">
    <name type="scientific">Kineosphaera limosa NBRC 100340</name>
    <dbReference type="NCBI Taxonomy" id="1184609"/>
    <lineage>
        <taxon>Bacteria</taxon>
        <taxon>Bacillati</taxon>
        <taxon>Actinomycetota</taxon>
        <taxon>Actinomycetes</taxon>
        <taxon>Micrococcales</taxon>
        <taxon>Dermatophilaceae</taxon>
        <taxon>Kineosphaera</taxon>
    </lineage>
</organism>
<evidence type="ECO:0000313" key="2">
    <source>
        <dbReference type="EMBL" id="GAB95727.1"/>
    </source>
</evidence>
<evidence type="ECO:0000256" key="1">
    <source>
        <dbReference type="SAM" id="MobiDB-lite"/>
    </source>
</evidence>
<dbReference type="EMBL" id="BAHD01000025">
    <property type="protein sequence ID" value="GAB95727.1"/>
    <property type="molecule type" value="Genomic_DNA"/>
</dbReference>
<name>K6WUF6_9MICO</name>
<gene>
    <name evidence="2" type="ORF">KILIM_025_00640</name>
</gene>
<sequence length="319" mass="33915">MIPSTAPEWAVIAGGFLPVASSTLPDGASLIRPGGFIGVSDRGRAGFTVGTGCIRGMVRFSVEALATPPRSCLEDDLSVGSWDVGAEFSVAPYRPCQIQPENPFEKPIKVTPERGQTYRIRVFARGRTPSAEEGISRETGECYRIVSWPQSYLADFRTAGEDVITRRHEGDFGQVDAAIQSLPEDDDAESDGSEPDTGITPAGERIAAAMAAAPGPGARVLFAGVVDTDYGLFDIVWGDEPRSDDLPSTFRGQRNGLVGAADPRALHALSSRDDPVARPSASNFSTTHLSRPPRTGKTSWRSPRSFPPATTRAGSPGPT</sequence>
<protein>
    <submittedName>
        <fullName evidence="2">Uncharacterized protein</fullName>
    </submittedName>
</protein>
<feature type="compositionally biased region" description="Polar residues" evidence="1">
    <location>
        <begin position="280"/>
        <end position="289"/>
    </location>
</feature>
<comment type="caution">
    <text evidence="2">The sequence shown here is derived from an EMBL/GenBank/DDBJ whole genome shotgun (WGS) entry which is preliminary data.</text>
</comment>
<feature type="region of interest" description="Disordered" evidence="1">
    <location>
        <begin position="269"/>
        <end position="319"/>
    </location>
</feature>
<evidence type="ECO:0000313" key="3">
    <source>
        <dbReference type="Proteomes" id="UP000008366"/>
    </source>
</evidence>